<dbReference type="Pfam" id="PF13579">
    <property type="entry name" value="Glyco_trans_4_4"/>
    <property type="match status" value="1"/>
</dbReference>
<dbReference type="GeneID" id="81708012"/>
<evidence type="ECO:0000256" key="1">
    <source>
        <dbReference type="ARBA" id="ARBA00022676"/>
    </source>
</evidence>
<dbReference type="InterPro" id="IPR050194">
    <property type="entry name" value="Glycosyltransferase_grp1"/>
</dbReference>
<protein>
    <submittedName>
        <fullName evidence="5">Glycosyltransferase WbuB</fullName>
    </submittedName>
</protein>
<comment type="caution">
    <text evidence="5">The sequence shown here is derived from an EMBL/GenBank/DDBJ whole genome shotgun (WGS) entry which is preliminary data.</text>
</comment>
<sequence>MSTARLRDRVRQVRRQLTTAPDLARRRGVLLATRIHLPEAAAASFRLDGVEKALAGHDVPVRVLTTTPPAAAGAGNGTAKDSQEAQPAYRDPEGVSVSRWPALRDASGYLRGYVPYMSFDVPLLGRLLVQPRPDAVLVEPPPTTGVVVRVAAALRGLPYVWYAPDVWSVAATSTSAPGVVLAAVRAMESFAVRGAQRVIAVNEEVADKVRQLGAHDVEVVPNGIDTSVFDTAGDLPRAQERQEMGITGPYAVYAGTASEWQDAGVFARALAAVRRDHPSAQVLYLGQGSDWEAIAQAAAQIPAGADGAPAVVMHGLMPPEQAARWQRGAACALVSIKPGLGYDFAYPTKVLAALACGTPVLYAGPGPVTDDVAAHDLGWVARHEDGDVARALSEAFAADARLDPAGRQERAARLHGWVEAHRSLRATGEAVAHLMREVVLERRARPDLLTRLGERLRQVRQARDVRERR</sequence>
<keyword evidence="2 5" id="KW-0808">Transferase</keyword>
<name>A0A2I1KUC1_9ACTO</name>
<dbReference type="EMBL" id="PKHA01000002">
    <property type="protein sequence ID" value="PKY99214.1"/>
    <property type="molecule type" value="Genomic_DNA"/>
</dbReference>
<dbReference type="PANTHER" id="PTHR45947:SF3">
    <property type="entry name" value="SULFOQUINOVOSYL TRANSFERASE SQD2"/>
    <property type="match status" value="1"/>
</dbReference>
<dbReference type="SUPFAM" id="SSF53756">
    <property type="entry name" value="UDP-Glycosyltransferase/glycogen phosphorylase"/>
    <property type="match status" value="1"/>
</dbReference>
<evidence type="ECO:0000313" key="6">
    <source>
        <dbReference type="Proteomes" id="UP000234778"/>
    </source>
</evidence>
<dbReference type="PANTHER" id="PTHR45947">
    <property type="entry name" value="SULFOQUINOVOSYL TRANSFERASE SQD2"/>
    <property type="match status" value="1"/>
</dbReference>
<dbReference type="GO" id="GO:0016758">
    <property type="term" value="F:hexosyltransferase activity"/>
    <property type="evidence" value="ECO:0007669"/>
    <property type="project" value="TreeGrafter"/>
</dbReference>
<reference evidence="5 6" key="1">
    <citation type="submission" date="2017-12" db="EMBL/GenBank/DDBJ databases">
        <title>Phylogenetic diversity of female urinary microbiome.</title>
        <authorList>
            <person name="Thomas-White K."/>
            <person name="Wolfe A.J."/>
        </authorList>
    </citation>
    <scope>NUCLEOTIDE SEQUENCE [LARGE SCALE GENOMIC DNA]</scope>
    <source>
        <strain evidence="5 6">UMB0319</strain>
    </source>
</reference>
<keyword evidence="1" id="KW-0328">Glycosyltransferase</keyword>
<dbReference type="Gene3D" id="3.40.50.2000">
    <property type="entry name" value="Glycogen Phosphorylase B"/>
    <property type="match status" value="2"/>
</dbReference>
<feature type="region of interest" description="Disordered" evidence="3">
    <location>
        <begin position="67"/>
        <end position="93"/>
    </location>
</feature>
<evidence type="ECO:0000313" key="5">
    <source>
        <dbReference type="EMBL" id="PKY99214.1"/>
    </source>
</evidence>
<gene>
    <name evidence="5" type="ORF">CYJ26_03565</name>
</gene>
<organism evidence="5 6">
    <name type="scientific">Actinomyces urogenitalis</name>
    <dbReference type="NCBI Taxonomy" id="103621"/>
    <lineage>
        <taxon>Bacteria</taxon>
        <taxon>Bacillati</taxon>
        <taxon>Actinomycetota</taxon>
        <taxon>Actinomycetes</taxon>
        <taxon>Actinomycetales</taxon>
        <taxon>Actinomycetaceae</taxon>
        <taxon>Actinomyces</taxon>
    </lineage>
</organism>
<feature type="domain" description="Glycosyltransferase subfamily 4-like N-terminal" evidence="4">
    <location>
        <begin position="52"/>
        <end position="223"/>
    </location>
</feature>
<feature type="compositionally biased region" description="Low complexity" evidence="3">
    <location>
        <begin position="67"/>
        <end position="79"/>
    </location>
</feature>
<dbReference type="AlphaFoldDB" id="A0A2I1KUC1"/>
<dbReference type="RefSeq" id="WP_006549026.1">
    <property type="nucleotide sequence ID" value="NZ_JAHAIH010000002.1"/>
</dbReference>
<dbReference type="Proteomes" id="UP000234778">
    <property type="component" value="Unassembled WGS sequence"/>
</dbReference>
<proteinExistence type="predicted"/>
<dbReference type="Pfam" id="PF13692">
    <property type="entry name" value="Glyco_trans_1_4"/>
    <property type="match status" value="1"/>
</dbReference>
<dbReference type="InterPro" id="IPR028098">
    <property type="entry name" value="Glyco_trans_4-like_N"/>
</dbReference>
<evidence type="ECO:0000259" key="4">
    <source>
        <dbReference type="Pfam" id="PF13579"/>
    </source>
</evidence>
<evidence type="ECO:0000256" key="2">
    <source>
        <dbReference type="ARBA" id="ARBA00022679"/>
    </source>
</evidence>
<dbReference type="GO" id="GO:1901137">
    <property type="term" value="P:carbohydrate derivative biosynthetic process"/>
    <property type="evidence" value="ECO:0007669"/>
    <property type="project" value="UniProtKB-ARBA"/>
</dbReference>
<accession>A0A2I1KUC1</accession>
<evidence type="ECO:0000256" key="3">
    <source>
        <dbReference type="SAM" id="MobiDB-lite"/>
    </source>
</evidence>